<gene>
    <name evidence="5" type="ORF">HDE69_004025</name>
</gene>
<reference evidence="5 6" key="1">
    <citation type="submission" date="2020-08" db="EMBL/GenBank/DDBJ databases">
        <title>Genomic Encyclopedia of Type Strains, Phase IV (KMG-V): Genome sequencing to study the core and pangenomes of soil and plant-associated prokaryotes.</title>
        <authorList>
            <person name="Whitman W."/>
        </authorList>
    </citation>
    <scope>NUCLEOTIDE SEQUENCE [LARGE SCALE GENOMIC DNA]</scope>
    <source>
        <strain evidence="5 6">MP7CTX6</strain>
    </source>
</reference>
<comment type="caution">
    <text evidence="5">The sequence shown here is derived from an EMBL/GenBank/DDBJ whole genome shotgun (WGS) entry which is preliminary data.</text>
</comment>
<dbReference type="SUPFAM" id="SSF51206">
    <property type="entry name" value="cAMP-binding domain-like"/>
    <property type="match status" value="1"/>
</dbReference>
<dbReference type="PROSITE" id="PS00042">
    <property type="entry name" value="HTH_CRP_1"/>
    <property type="match status" value="1"/>
</dbReference>
<dbReference type="Pfam" id="PF00027">
    <property type="entry name" value="cNMP_binding"/>
    <property type="match status" value="1"/>
</dbReference>
<name>A0A7W9DL76_9SPHI</name>
<dbReference type="GO" id="GO:0003677">
    <property type="term" value="F:DNA binding"/>
    <property type="evidence" value="ECO:0007669"/>
    <property type="project" value="UniProtKB-KW"/>
</dbReference>
<evidence type="ECO:0000256" key="3">
    <source>
        <dbReference type="ARBA" id="ARBA00023163"/>
    </source>
</evidence>
<keyword evidence="1" id="KW-0805">Transcription regulation</keyword>
<evidence type="ECO:0000313" key="6">
    <source>
        <dbReference type="Proteomes" id="UP000537718"/>
    </source>
</evidence>
<sequence length="189" mass="21710">MLRTNTDLLTFIEHLYTLQERKEDIILRSFNKGERLLEQDVKIGKVFIINEGVTKCYLTEENDKEYLFEFLGKGQIIGEIEALKSRACLCTVEAISAVSAYCLSASFFLSLVDKNLEINKILLQELTDRILHTSSRASFQQLYSLEHGLSKLLQLQEKEQIDLSRDDMAAYLGITIRSLNRALKQLKKT</sequence>
<keyword evidence="3" id="KW-0804">Transcription</keyword>
<evidence type="ECO:0000256" key="1">
    <source>
        <dbReference type="ARBA" id="ARBA00023015"/>
    </source>
</evidence>
<dbReference type="PROSITE" id="PS50042">
    <property type="entry name" value="CNMP_BINDING_3"/>
    <property type="match status" value="1"/>
</dbReference>
<organism evidence="5 6">
    <name type="scientific">Pedobacter cryoconitis</name>
    <dbReference type="NCBI Taxonomy" id="188932"/>
    <lineage>
        <taxon>Bacteria</taxon>
        <taxon>Pseudomonadati</taxon>
        <taxon>Bacteroidota</taxon>
        <taxon>Sphingobacteriia</taxon>
        <taxon>Sphingobacteriales</taxon>
        <taxon>Sphingobacteriaceae</taxon>
        <taxon>Pedobacter</taxon>
    </lineage>
</organism>
<proteinExistence type="predicted"/>
<dbReference type="Pfam" id="PF13545">
    <property type="entry name" value="HTH_Crp_2"/>
    <property type="match status" value="1"/>
</dbReference>
<dbReference type="InterPro" id="IPR018335">
    <property type="entry name" value="Tscrpt_reg_HTH_Crp-type_CS"/>
</dbReference>
<dbReference type="InterPro" id="IPR018490">
    <property type="entry name" value="cNMP-bd_dom_sf"/>
</dbReference>
<dbReference type="EMBL" id="JACHCF010000010">
    <property type="protein sequence ID" value="MBB5622943.1"/>
    <property type="molecule type" value="Genomic_DNA"/>
</dbReference>
<dbReference type="Gene3D" id="2.60.120.10">
    <property type="entry name" value="Jelly Rolls"/>
    <property type="match status" value="1"/>
</dbReference>
<dbReference type="InterPro" id="IPR012318">
    <property type="entry name" value="HTH_CRP"/>
</dbReference>
<dbReference type="InterPro" id="IPR014710">
    <property type="entry name" value="RmlC-like_jellyroll"/>
</dbReference>
<dbReference type="AlphaFoldDB" id="A0A7W9DL76"/>
<keyword evidence="2" id="KW-0238">DNA-binding</keyword>
<evidence type="ECO:0000259" key="4">
    <source>
        <dbReference type="PROSITE" id="PS50042"/>
    </source>
</evidence>
<dbReference type="RefSeq" id="WP_183869088.1">
    <property type="nucleotide sequence ID" value="NZ_JACHCF010000010.1"/>
</dbReference>
<protein>
    <submittedName>
        <fullName evidence="5">CRP-like cAMP-binding protein</fullName>
    </submittedName>
</protein>
<dbReference type="InterPro" id="IPR000595">
    <property type="entry name" value="cNMP-bd_dom"/>
</dbReference>
<dbReference type="CDD" id="cd00038">
    <property type="entry name" value="CAP_ED"/>
    <property type="match status" value="1"/>
</dbReference>
<evidence type="ECO:0000313" key="5">
    <source>
        <dbReference type="EMBL" id="MBB5622943.1"/>
    </source>
</evidence>
<accession>A0A7W9DL76</accession>
<feature type="domain" description="Cyclic nucleotide-binding" evidence="4">
    <location>
        <begin position="28"/>
        <end position="129"/>
    </location>
</feature>
<evidence type="ECO:0000256" key="2">
    <source>
        <dbReference type="ARBA" id="ARBA00023125"/>
    </source>
</evidence>
<dbReference type="GO" id="GO:0003700">
    <property type="term" value="F:DNA-binding transcription factor activity"/>
    <property type="evidence" value="ECO:0007669"/>
    <property type="project" value="InterPro"/>
</dbReference>
<dbReference type="Proteomes" id="UP000537718">
    <property type="component" value="Unassembled WGS sequence"/>
</dbReference>